<dbReference type="Pfam" id="PF03544">
    <property type="entry name" value="TonB_C"/>
    <property type="match status" value="1"/>
</dbReference>
<dbReference type="SUPFAM" id="SSF74653">
    <property type="entry name" value="TolA/TonB C-terminal domain"/>
    <property type="match status" value="1"/>
</dbReference>
<organism evidence="8 9">
    <name type="scientific">Selenomonas sputigena</name>
    <dbReference type="NCBI Taxonomy" id="69823"/>
    <lineage>
        <taxon>Bacteria</taxon>
        <taxon>Bacillati</taxon>
        <taxon>Bacillota</taxon>
        <taxon>Negativicutes</taxon>
        <taxon>Selenomonadales</taxon>
        <taxon>Selenomonadaceae</taxon>
        <taxon>Selenomonas</taxon>
    </lineage>
</organism>
<dbReference type="EMBL" id="JARVLH010000002">
    <property type="protein sequence ID" value="MEX5284675.1"/>
    <property type="molecule type" value="Genomic_DNA"/>
</dbReference>
<evidence type="ECO:0000256" key="2">
    <source>
        <dbReference type="ARBA" id="ARBA00022692"/>
    </source>
</evidence>
<dbReference type="Proteomes" id="UP001559623">
    <property type="component" value="Unassembled WGS sequence"/>
</dbReference>
<evidence type="ECO:0000256" key="4">
    <source>
        <dbReference type="ARBA" id="ARBA00023136"/>
    </source>
</evidence>
<sequence length="247" mass="27307">MRFKSYWRTTVIGAIFLHFFVWLGLALVLPYIDFEGDPIAVQEMEVVDLPEGGDGNAEEQKPEPPKAKPPEPPKPEEQPPPPEELLPMDSSPTEAQELDEAVAAIQEQEKNPNGNNNPSPGPPPPPNMAVGVIVSSGMTPDTRGLDFHGKVGILVNVDERGNITGYRFTQGSGHTVIDQIVLNAVRKFKFDPALDTNGNPMKTKRLLNFPFDGSAPHPFDDDENKRTRANKEIFLREQRQKENAPPA</sequence>
<reference evidence="8 9" key="1">
    <citation type="submission" date="2023-04" db="EMBL/GenBank/DDBJ databases">
        <title>Genome Sequence of Selenomonas sputigena ATCC 33150.</title>
        <authorList>
            <person name="Miller D.P."/>
            <person name="Anvari S."/>
            <person name="Polson S.W."/>
            <person name="Macdonald M."/>
            <person name="Mcdowell J.V."/>
        </authorList>
    </citation>
    <scope>NUCLEOTIDE SEQUENCE [LARGE SCALE GENOMIC DNA]</scope>
    <source>
        <strain evidence="8 9">ATCC 33150</strain>
    </source>
</reference>
<comment type="subcellular location">
    <subcellularLocation>
        <location evidence="1">Membrane</location>
        <topology evidence="1">Single-pass membrane protein</topology>
    </subcellularLocation>
</comment>
<dbReference type="PROSITE" id="PS52015">
    <property type="entry name" value="TONB_CTD"/>
    <property type="match status" value="1"/>
</dbReference>
<feature type="domain" description="TonB C-terminal" evidence="7">
    <location>
        <begin position="123"/>
        <end position="218"/>
    </location>
</feature>
<comment type="caution">
    <text evidence="8">The sequence shown here is derived from an EMBL/GenBank/DDBJ whole genome shotgun (WGS) entry which is preliminary data.</text>
</comment>
<keyword evidence="2 6" id="KW-0812">Transmembrane</keyword>
<dbReference type="Gene3D" id="3.30.1150.10">
    <property type="match status" value="1"/>
</dbReference>
<dbReference type="RefSeq" id="WP_368846405.1">
    <property type="nucleotide sequence ID" value="NZ_CP194411.1"/>
</dbReference>
<feature type="compositionally biased region" description="Basic and acidic residues" evidence="5">
    <location>
        <begin position="58"/>
        <end position="77"/>
    </location>
</feature>
<dbReference type="InterPro" id="IPR006260">
    <property type="entry name" value="TonB/TolA_C"/>
</dbReference>
<feature type="region of interest" description="Disordered" evidence="5">
    <location>
        <begin position="109"/>
        <end position="131"/>
    </location>
</feature>
<feature type="transmembrane region" description="Helical" evidence="6">
    <location>
        <begin position="12"/>
        <end position="32"/>
    </location>
</feature>
<keyword evidence="9" id="KW-1185">Reference proteome</keyword>
<dbReference type="InterPro" id="IPR037682">
    <property type="entry name" value="TonB_C"/>
</dbReference>
<evidence type="ECO:0000256" key="5">
    <source>
        <dbReference type="SAM" id="MobiDB-lite"/>
    </source>
</evidence>
<gene>
    <name evidence="8" type="ORF">QCO44_03335</name>
</gene>
<keyword evidence="3 6" id="KW-1133">Transmembrane helix</keyword>
<evidence type="ECO:0000256" key="3">
    <source>
        <dbReference type="ARBA" id="ARBA00022989"/>
    </source>
</evidence>
<evidence type="ECO:0000259" key="7">
    <source>
        <dbReference type="PROSITE" id="PS52015"/>
    </source>
</evidence>
<dbReference type="NCBIfam" id="TIGR01352">
    <property type="entry name" value="tonB_Cterm"/>
    <property type="match status" value="1"/>
</dbReference>
<keyword evidence="4 6" id="KW-0472">Membrane</keyword>
<proteinExistence type="predicted"/>
<evidence type="ECO:0000313" key="8">
    <source>
        <dbReference type="EMBL" id="MEX5284675.1"/>
    </source>
</evidence>
<feature type="region of interest" description="Disordered" evidence="5">
    <location>
        <begin position="50"/>
        <end position="93"/>
    </location>
</feature>
<protein>
    <submittedName>
        <fullName evidence="8">TonB family protein</fullName>
    </submittedName>
</protein>
<evidence type="ECO:0000256" key="6">
    <source>
        <dbReference type="SAM" id="Phobius"/>
    </source>
</evidence>
<evidence type="ECO:0000313" key="9">
    <source>
        <dbReference type="Proteomes" id="UP001559623"/>
    </source>
</evidence>
<accession>A0ABV3X3A6</accession>
<name>A0ABV3X3A6_9FIRM</name>
<evidence type="ECO:0000256" key="1">
    <source>
        <dbReference type="ARBA" id="ARBA00004167"/>
    </source>
</evidence>